<proteinExistence type="inferred from homology"/>
<evidence type="ECO:0000256" key="7">
    <source>
        <dbReference type="ARBA" id="ARBA00013053"/>
    </source>
</evidence>
<dbReference type="InterPro" id="IPR043131">
    <property type="entry name" value="BCAT-like_N"/>
</dbReference>
<evidence type="ECO:0000256" key="17">
    <source>
        <dbReference type="ARBA" id="ARBA00069174"/>
    </source>
</evidence>
<evidence type="ECO:0000256" key="3">
    <source>
        <dbReference type="ARBA" id="ARBA00004824"/>
    </source>
</evidence>
<dbReference type="NCBIfam" id="NF005209">
    <property type="entry name" value="PRK06680.1"/>
    <property type="match status" value="1"/>
</dbReference>
<comment type="catalytic activity">
    <reaction evidence="14">
        <text>L-leucine + 2-oxoglutarate = 4-methyl-2-oxopentanoate + L-glutamate</text>
        <dbReference type="Rhea" id="RHEA:18321"/>
        <dbReference type="ChEBI" id="CHEBI:16810"/>
        <dbReference type="ChEBI" id="CHEBI:17865"/>
        <dbReference type="ChEBI" id="CHEBI:29985"/>
        <dbReference type="ChEBI" id="CHEBI:57427"/>
        <dbReference type="EC" id="2.6.1.42"/>
    </reaction>
</comment>
<protein>
    <recommendedName>
        <fullName evidence="17">Aminodeoxychorismate lyase</fullName>
        <ecNumber evidence="7">2.6.1.42</ecNumber>
        <ecNumber evidence="11">4.1.3.38</ecNumber>
    </recommendedName>
    <alternativeName>
        <fullName evidence="18">4-amino-4-deoxychorismate lyase</fullName>
    </alternativeName>
</protein>
<dbReference type="GO" id="GO:0008652">
    <property type="term" value="P:amino acid biosynthetic process"/>
    <property type="evidence" value="ECO:0007669"/>
    <property type="project" value="UniProtKB-ARBA"/>
</dbReference>
<dbReference type="HOGENOM" id="CLU_020844_4_1_6"/>
<evidence type="ECO:0000313" key="22">
    <source>
        <dbReference type="Proteomes" id="UP000009336"/>
    </source>
</evidence>
<evidence type="ECO:0000256" key="19">
    <source>
        <dbReference type="RuleBase" id="RU004106"/>
    </source>
</evidence>
<evidence type="ECO:0000256" key="18">
    <source>
        <dbReference type="ARBA" id="ARBA00080135"/>
    </source>
</evidence>
<keyword evidence="8 20" id="KW-0663">Pyridoxal phosphate</keyword>
<comment type="similarity">
    <text evidence="6 19">Belongs to the class-IV pyridoxal-phosphate-dependent aminotransferase family.</text>
</comment>
<evidence type="ECO:0000256" key="14">
    <source>
        <dbReference type="ARBA" id="ARBA00049229"/>
    </source>
</evidence>
<comment type="catalytic activity">
    <reaction evidence="15">
        <text>4-amino-4-deoxychorismate = 4-aminobenzoate + pyruvate + H(+)</text>
        <dbReference type="Rhea" id="RHEA:16201"/>
        <dbReference type="ChEBI" id="CHEBI:15361"/>
        <dbReference type="ChEBI" id="CHEBI:15378"/>
        <dbReference type="ChEBI" id="CHEBI:17836"/>
        <dbReference type="ChEBI" id="CHEBI:58406"/>
        <dbReference type="EC" id="4.1.3.38"/>
    </reaction>
</comment>
<evidence type="ECO:0000256" key="4">
    <source>
        <dbReference type="ARBA" id="ARBA00004931"/>
    </source>
</evidence>
<dbReference type="CDD" id="cd01558">
    <property type="entry name" value="D-AAT_like"/>
    <property type="match status" value="1"/>
</dbReference>
<evidence type="ECO:0000256" key="1">
    <source>
        <dbReference type="ARBA" id="ARBA00001933"/>
    </source>
</evidence>
<evidence type="ECO:0000256" key="10">
    <source>
        <dbReference type="ARBA" id="ARBA00035633"/>
    </source>
</evidence>
<dbReference type="RefSeq" id="WP_008910770.1">
    <property type="nucleotide sequence ID" value="NZ_KB233222.1"/>
</dbReference>
<dbReference type="EC" id="4.1.3.38" evidence="11"/>
<accession>K8WTN2</accession>
<comment type="catalytic activity">
    <reaction evidence="13">
        <text>L-isoleucine + 2-oxoglutarate = (S)-3-methyl-2-oxopentanoate + L-glutamate</text>
        <dbReference type="Rhea" id="RHEA:24801"/>
        <dbReference type="ChEBI" id="CHEBI:16810"/>
        <dbReference type="ChEBI" id="CHEBI:29985"/>
        <dbReference type="ChEBI" id="CHEBI:35146"/>
        <dbReference type="ChEBI" id="CHEBI:58045"/>
        <dbReference type="EC" id="2.6.1.42"/>
    </reaction>
</comment>
<comment type="pathway">
    <text evidence="4">Amino-acid biosynthesis; L-valine biosynthesis; L-valine from pyruvate: step 4/4.</text>
</comment>
<keyword evidence="9" id="KW-0289">Folate biosynthesis</keyword>
<dbReference type="Pfam" id="PF01063">
    <property type="entry name" value="Aminotran_4"/>
    <property type="match status" value="1"/>
</dbReference>
<comment type="function">
    <text evidence="2">Acts on leucine, isoleucine and valine.</text>
</comment>
<dbReference type="Gene3D" id="3.20.10.10">
    <property type="entry name" value="D-amino Acid Aminotransferase, subunit A, domain 2"/>
    <property type="match status" value="1"/>
</dbReference>
<dbReference type="InterPro" id="IPR001544">
    <property type="entry name" value="Aminotrans_IV"/>
</dbReference>
<evidence type="ECO:0000256" key="5">
    <source>
        <dbReference type="ARBA" id="ARBA00005072"/>
    </source>
</evidence>
<dbReference type="GO" id="GO:0046656">
    <property type="term" value="P:folic acid biosynthetic process"/>
    <property type="evidence" value="ECO:0007669"/>
    <property type="project" value="UniProtKB-KW"/>
</dbReference>
<dbReference type="GO" id="GO:0005829">
    <property type="term" value="C:cytosol"/>
    <property type="evidence" value="ECO:0007669"/>
    <property type="project" value="TreeGrafter"/>
</dbReference>
<reference evidence="21 22" key="1">
    <citation type="journal article" date="2012" name="BMC Genomics">
        <title>Comparative genomics of bacteria in the genus Providencia isolated from wild Drosophila melanogaster.</title>
        <authorList>
            <person name="Galac M.R."/>
            <person name="Lazzaro B.P."/>
        </authorList>
    </citation>
    <scope>NUCLEOTIDE SEQUENCE [LARGE SCALE GENOMIC DNA]</scope>
    <source>
        <strain evidence="21 22">DSM 19968</strain>
    </source>
</reference>
<dbReference type="Proteomes" id="UP000009336">
    <property type="component" value="Unassembled WGS sequence"/>
</dbReference>
<evidence type="ECO:0000256" key="9">
    <source>
        <dbReference type="ARBA" id="ARBA00022909"/>
    </source>
</evidence>
<dbReference type="FunFam" id="3.20.10.10:FF:000002">
    <property type="entry name" value="D-alanine aminotransferase"/>
    <property type="match status" value="1"/>
</dbReference>
<organism evidence="21 22">
    <name type="scientific">Providencia burhodogranariea DSM 19968</name>
    <dbReference type="NCBI Taxonomy" id="1141662"/>
    <lineage>
        <taxon>Bacteria</taxon>
        <taxon>Pseudomonadati</taxon>
        <taxon>Pseudomonadota</taxon>
        <taxon>Gammaproteobacteria</taxon>
        <taxon>Enterobacterales</taxon>
        <taxon>Morganellaceae</taxon>
        <taxon>Providencia</taxon>
    </lineage>
</organism>
<evidence type="ECO:0000256" key="12">
    <source>
        <dbReference type="ARBA" id="ARBA00048212"/>
    </source>
</evidence>
<comment type="cofactor">
    <cofactor evidence="1 20">
        <name>pyridoxal 5'-phosphate</name>
        <dbReference type="ChEBI" id="CHEBI:597326"/>
    </cofactor>
</comment>
<comment type="caution">
    <text evidence="21">The sequence shown here is derived from an EMBL/GenBank/DDBJ whole genome shotgun (WGS) entry which is preliminary data.</text>
</comment>
<keyword evidence="22" id="KW-1185">Reference proteome</keyword>
<dbReference type="PROSITE" id="PS00770">
    <property type="entry name" value="AA_TRANSFER_CLASS_4"/>
    <property type="match status" value="1"/>
</dbReference>
<dbReference type="EMBL" id="AKKL01000012">
    <property type="protein sequence ID" value="EKT63923.1"/>
    <property type="molecule type" value="Genomic_DNA"/>
</dbReference>
<evidence type="ECO:0000256" key="20">
    <source>
        <dbReference type="RuleBase" id="RU004516"/>
    </source>
</evidence>
<comment type="catalytic activity">
    <reaction evidence="12">
        <text>L-valine + 2-oxoglutarate = 3-methyl-2-oxobutanoate + L-glutamate</text>
        <dbReference type="Rhea" id="RHEA:24813"/>
        <dbReference type="ChEBI" id="CHEBI:11851"/>
        <dbReference type="ChEBI" id="CHEBI:16810"/>
        <dbReference type="ChEBI" id="CHEBI:29985"/>
        <dbReference type="ChEBI" id="CHEBI:57762"/>
        <dbReference type="EC" id="2.6.1.42"/>
    </reaction>
</comment>
<dbReference type="Gene3D" id="3.30.470.10">
    <property type="match status" value="1"/>
</dbReference>
<evidence type="ECO:0000313" key="21">
    <source>
        <dbReference type="EMBL" id="EKT63923.1"/>
    </source>
</evidence>
<evidence type="ECO:0000256" key="16">
    <source>
        <dbReference type="ARBA" id="ARBA00054027"/>
    </source>
</evidence>
<dbReference type="EC" id="2.6.1.42" evidence="7"/>
<dbReference type="STRING" id="1141662.OOA_03649"/>
<comment type="function">
    <text evidence="16">Involved in the biosynthesis of p-aminobenzoate (PABA), a precursor of tetrahydrofolate. Converts 4-amino-4-deoxychorismate into 4-aminobenzoate (PABA) and pyruvate.</text>
</comment>
<evidence type="ECO:0000256" key="11">
    <source>
        <dbReference type="ARBA" id="ARBA00035676"/>
    </source>
</evidence>
<dbReference type="OrthoDB" id="21319at2"/>
<dbReference type="PANTHER" id="PTHR42743:SF11">
    <property type="entry name" value="AMINODEOXYCHORISMATE LYASE"/>
    <property type="match status" value="1"/>
</dbReference>
<evidence type="ECO:0000256" key="13">
    <source>
        <dbReference type="ARBA" id="ARBA00048798"/>
    </source>
</evidence>
<dbReference type="SUPFAM" id="SSF56752">
    <property type="entry name" value="D-aminoacid aminotransferase-like PLP-dependent enzymes"/>
    <property type="match status" value="1"/>
</dbReference>
<gene>
    <name evidence="21" type="ORF">OOA_03649</name>
</gene>
<evidence type="ECO:0000256" key="6">
    <source>
        <dbReference type="ARBA" id="ARBA00009320"/>
    </source>
</evidence>
<dbReference type="GO" id="GO:0004084">
    <property type="term" value="F:branched-chain-amino-acid transaminase activity"/>
    <property type="evidence" value="ECO:0007669"/>
    <property type="project" value="UniProtKB-EC"/>
</dbReference>
<evidence type="ECO:0000256" key="2">
    <source>
        <dbReference type="ARBA" id="ARBA00003109"/>
    </source>
</evidence>
<comment type="pathway">
    <text evidence="5">Amino-acid biosynthesis; L-leucine biosynthesis; L-leucine from 3-methyl-2-oxobutanoate: step 4/4.</text>
</comment>
<sequence length="282" mass="31418">MIVYINGEFVKEEQAVVSVFDRGFLFADAVYEVTTILNSRLIDFKSHMTRLRRSSAELELLLPYTDDELLTIHQQLIEKNNVNEGLIYLQLTRGNAGQRDFLFPSKSVEPTLVLFAQKISIIENSKAKAGIRVVAYDDIRWQRCDIKTTSLLAASLAKQYAYSQGADDAIFVKNGLITEGSSSNFFIITQDNTLKTRALSHEILPGITRQAILALAKEQKLSIEETAFSIEEAIAAKEAFITSATSVVYPVIEVDGQKVGQGKPGLLAHRLREIYIQAMSVP</sequence>
<evidence type="ECO:0000256" key="15">
    <source>
        <dbReference type="ARBA" id="ARBA00049529"/>
    </source>
</evidence>
<dbReference type="InterPro" id="IPR050571">
    <property type="entry name" value="Class-IV_PLP-Dep_Aminotrnsfr"/>
</dbReference>
<evidence type="ECO:0000256" key="8">
    <source>
        <dbReference type="ARBA" id="ARBA00022898"/>
    </source>
</evidence>
<dbReference type="InterPro" id="IPR043132">
    <property type="entry name" value="BCAT-like_C"/>
</dbReference>
<dbReference type="PATRIC" id="fig|1141662.3.peg.736"/>
<dbReference type="InterPro" id="IPR018300">
    <property type="entry name" value="Aminotrans_IV_CS"/>
</dbReference>
<dbReference type="eggNOG" id="COG0115">
    <property type="taxonomic scope" value="Bacteria"/>
</dbReference>
<dbReference type="AlphaFoldDB" id="K8WTN2"/>
<dbReference type="GO" id="GO:0008696">
    <property type="term" value="F:4-amino-4-deoxychorismate lyase activity"/>
    <property type="evidence" value="ECO:0007669"/>
    <property type="project" value="UniProtKB-EC"/>
</dbReference>
<name>K8WTN2_9GAMM</name>
<dbReference type="InterPro" id="IPR036038">
    <property type="entry name" value="Aminotransferase-like"/>
</dbReference>
<comment type="pathway">
    <text evidence="10">Cofactor biosynthesis; tetrahydrofolate biosynthesis; 4-aminobenzoate from chorismate: step 2/2.</text>
</comment>
<dbReference type="PANTHER" id="PTHR42743">
    <property type="entry name" value="AMINO-ACID AMINOTRANSFERASE"/>
    <property type="match status" value="1"/>
</dbReference>
<comment type="pathway">
    <text evidence="3">Amino-acid biosynthesis; L-isoleucine biosynthesis; L-isoleucine from 2-oxobutanoate: step 4/4.</text>
</comment>